<accession>A0A0R1W7V5</accession>
<feature type="transmembrane region" description="Helical" evidence="1">
    <location>
        <begin position="53"/>
        <end position="70"/>
    </location>
</feature>
<sequence length="103" mass="11633">MVFEQLSKTVTKMRAVRMSQVLFDFAMIYGIICVVMGGARVVMFNQTFIQNDAMIVVLLISVADLCLAVIRRNYRSQGIALSKQLTGRLSDQEAQLIQALKRF</sequence>
<keyword evidence="1" id="KW-0472">Membrane</keyword>
<keyword evidence="3" id="KW-1185">Reference proteome</keyword>
<evidence type="ECO:0000256" key="1">
    <source>
        <dbReference type="SAM" id="Phobius"/>
    </source>
</evidence>
<dbReference type="eggNOG" id="ENOG5030A2F">
    <property type="taxonomic scope" value="Bacteria"/>
</dbReference>
<gene>
    <name evidence="2" type="ORF">FD16_GL000920</name>
</gene>
<dbReference type="Proteomes" id="UP000051820">
    <property type="component" value="Unassembled WGS sequence"/>
</dbReference>
<evidence type="ECO:0000313" key="3">
    <source>
        <dbReference type="Proteomes" id="UP000051820"/>
    </source>
</evidence>
<name>A0A0R1W7V5_9LACO</name>
<dbReference type="AlphaFoldDB" id="A0A0R1W7V5"/>
<dbReference type="STRING" id="1423807.FD16_GL000920"/>
<protein>
    <submittedName>
        <fullName evidence="2">Uncharacterized protein</fullName>
    </submittedName>
</protein>
<keyword evidence="1" id="KW-1133">Transmembrane helix</keyword>
<reference evidence="2 3" key="1">
    <citation type="journal article" date="2015" name="Genome Announc.">
        <title>Expanding the biotechnology potential of lactobacilli through comparative genomics of 213 strains and associated genera.</title>
        <authorList>
            <person name="Sun Z."/>
            <person name="Harris H.M."/>
            <person name="McCann A."/>
            <person name="Guo C."/>
            <person name="Argimon S."/>
            <person name="Zhang W."/>
            <person name="Yang X."/>
            <person name="Jeffery I.B."/>
            <person name="Cooney J.C."/>
            <person name="Kagawa T.F."/>
            <person name="Liu W."/>
            <person name="Song Y."/>
            <person name="Salvetti E."/>
            <person name="Wrobel A."/>
            <person name="Rasinkangas P."/>
            <person name="Parkhill J."/>
            <person name="Rea M.C."/>
            <person name="O'Sullivan O."/>
            <person name="Ritari J."/>
            <person name="Douillard F.P."/>
            <person name="Paul Ross R."/>
            <person name="Yang R."/>
            <person name="Briner A.E."/>
            <person name="Felis G.E."/>
            <person name="de Vos W.M."/>
            <person name="Barrangou R."/>
            <person name="Klaenhammer T.R."/>
            <person name="Caufield P.W."/>
            <person name="Cui Y."/>
            <person name="Zhang H."/>
            <person name="O'Toole P.W."/>
        </authorList>
    </citation>
    <scope>NUCLEOTIDE SEQUENCE [LARGE SCALE GENOMIC DNA]</scope>
    <source>
        <strain evidence="2 3">DSM 5007</strain>
    </source>
</reference>
<organism evidence="2 3">
    <name type="scientific">Paucilactobacillus suebicus DSM 5007 = KCTC 3549</name>
    <dbReference type="NCBI Taxonomy" id="1423807"/>
    <lineage>
        <taxon>Bacteria</taxon>
        <taxon>Bacillati</taxon>
        <taxon>Bacillota</taxon>
        <taxon>Bacilli</taxon>
        <taxon>Lactobacillales</taxon>
        <taxon>Lactobacillaceae</taxon>
        <taxon>Paucilactobacillus</taxon>
    </lineage>
</organism>
<keyword evidence="1" id="KW-0812">Transmembrane</keyword>
<proteinExistence type="predicted"/>
<feature type="transmembrane region" description="Helical" evidence="1">
    <location>
        <begin position="21"/>
        <end position="41"/>
    </location>
</feature>
<dbReference type="EMBL" id="AZGF01000020">
    <property type="protein sequence ID" value="KRM11331.1"/>
    <property type="molecule type" value="Genomic_DNA"/>
</dbReference>
<comment type="caution">
    <text evidence="2">The sequence shown here is derived from an EMBL/GenBank/DDBJ whole genome shotgun (WGS) entry which is preliminary data.</text>
</comment>
<dbReference type="PATRIC" id="fig|1423807.3.peg.932"/>
<evidence type="ECO:0000313" key="2">
    <source>
        <dbReference type="EMBL" id="KRM11331.1"/>
    </source>
</evidence>